<keyword evidence="3" id="KW-1185">Reference proteome</keyword>
<organism evidence="2 3">
    <name type="scientific">Vibrio ruber (strain DSM 16370 / JCM 11486 / BCRC 17186 / CECT 7878 / LMG 23124 / VR1)</name>
    <dbReference type="NCBI Taxonomy" id="1123498"/>
    <lineage>
        <taxon>Bacteria</taxon>
        <taxon>Pseudomonadati</taxon>
        <taxon>Pseudomonadota</taxon>
        <taxon>Gammaproteobacteria</taxon>
        <taxon>Vibrionales</taxon>
        <taxon>Vibrionaceae</taxon>
        <taxon>Vibrio</taxon>
    </lineage>
</organism>
<sequence>MGWKGTIRSINAAVNQAERDAKRRQRDLERNLKQQYKMQELQQAAYEVEVFENHLEIVQSMHKECSNPLNWKEIALSSEPEKPIYSDELECEALLNKENYKPSLIDRIFKRTEKKLAVFSDAICTAKDKDKLNYDSAISQWERDRSDWADSVSQAKLLLSGNVDARIQTIKELNPFTEISSLGSNLEFSVDNEGILTVTINIHGEEIIPKEQKSLLKSGKLSIKKMPVGKFNEIYQDYVCSSVLRAAREIFSILPDEYVVVNAQDLLLNKSTGHLEQQIILSVYIPRSTLLMLNMDLIDPSDSMQNFVHNMSFKKTKGFEPVCSVNIGYWGR</sequence>
<evidence type="ECO:0000313" key="3">
    <source>
        <dbReference type="Proteomes" id="UP000188276"/>
    </source>
</evidence>
<dbReference type="OrthoDB" id="983149at2"/>
<evidence type="ECO:0000313" key="2">
    <source>
        <dbReference type="EMBL" id="SJN56215.1"/>
    </source>
</evidence>
<accession>A0A1R4LI73</accession>
<dbReference type="RefSeq" id="WP_077335196.1">
    <property type="nucleotide sequence ID" value="NZ_FULE01000024.1"/>
</dbReference>
<gene>
    <name evidence="2" type="ORF">VR7878_01658</name>
</gene>
<evidence type="ECO:0000256" key="1">
    <source>
        <dbReference type="SAM" id="Coils"/>
    </source>
</evidence>
<feature type="coiled-coil region" evidence="1">
    <location>
        <begin position="7"/>
        <end position="34"/>
    </location>
</feature>
<name>A0A1R4LI73_VIBR1</name>
<dbReference type="STRING" id="1123498.VR7878_01658"/>
<dbReference type="EMBL" id="FULE01000024">
    <property type="protein sequence ID" value="SJN56215.1"/>
    <property type="molecule type" value="Genomic_DNA"/>
</dbReference>
<proteinExistence type="predicted"/>
<reference evidence="3" key="1">
    <citation type="submission" date="2017-02" db="EMBL/GenBank/DDBJ databases">
        <authorList>
            <person name="Rodrigo-Torres L."/>
            <person name="Arahal R.D."/>
            <person name="Lucena T."/>
        </authorList>
    </citation>
    <scope>NUCLEOTIDE SEQUENCE [LARGE SCALE GENOMIC DNA]</scope>
    <source>
        <strain evidence="3">CECT 7878</strain>
    </source>
</reference>
<dbReference type="Proteomes" id="UP000188276">
    <property type="component" value="Unassembled WGS sequence"/>
</dbReference>
<dbReference type="AlphaFoldDB" id="A0A1R4LI73"/>
<protein>
    <submittedName>
        <fullName evidence="2">Uncharacterized protein</fullName>
    </submittedName>
</protein>
<keyword evidence="1" id="KW-0175">Coiled coil</keyword>